<dbReference type="EC" id="2.7.11.1" evidence="4 22"/>
<dbReference type="CDD" id="cd05146">
    <property type="entry name" value="RIO3_euk"/>
    <property type="match status" value="1"/>
</dbReference>
<dbReference type="SMART" id="SM00090">
    <property type="entry name" value="RIO"/>
    <property type="match status" value="1"/>
</dbReference>
<evidence type="ECO:0000256" key="18">
    <source>
        <dbReference type="ARBA" id="ARBA00047899"/>
    </source>
</evidence>
<dbReference type="InterPro" id="IPR018934">
    <property type="entry name" value="RIO_dom"/>
</dbReference>
<dbReference type="InterPro" id="IPR000687">
    <property type="entry name" value="RIO_kinase"/>
</dbReference>
<evidence type="ECO:0000256" key="4">
    <source>
        <dbReference type="ARBA" id="ARBA00012513"/>
    </source>
</evidence>
<evidence type="ECO:0000256" key="12">
    <source>
        <dbReference type="ARBA" id="ARBA00022741"/>
    </source>
</evidence>
<organism evidence="24 25">
    <name type="scientific">Loxostege sticticalis</name>
    <name type="common">Beet webworm moth</name>
    <dbReference type="NCBI Taxonomy" id="481309"/>
    <lineage>
        <taxon>Eukaryota</taxon>
        <taxon>Metazoa</taxon>
        <taxon>Ecdysozoa</taxon>
        <taxon>Arthropoda</taxon>
        <taxon>Hexapoda</taxon>
        <taxon>Insecta</taxon>
        <taxon>Pterygota</taxon>
        <taxon>Neoptera</taxon>
        <taxon>Endopterygota</taxon>
        <taxon>Lepidoptera</taxon>
        <taxon>Glossata</taxon>
        <taxon>Ditrysia</taxon>
        <taxon>Pyraloidea</taxon>
        <taxon>Crambidae</taxon>
        <taxon>Pyraustinae</taxon>
        <taxon>Loxostege</taxon>
    </lineage>
</organism>
<evidence type="ECO:0000256" key="2">
    <source>
        <dbReference type="ARBA" id="ARBA00004496"/>
    </source>
</evidence>
<keyword evidence="6" id="KW-0690">Ribosome biogenesis</keyword>
<evidence type="ECO:0000256" key="1">
    <source>
        <dbReference type="ARBA" id="ARBA00001946"/>
    </source>
</evidence>
<evidence type="ECO:0000256" key="19">
    <source>
        <dbReference type="ARBA" id="ARBA00048679"/>
    </source>
</evidence>
<dbReference type="InterPro" id="IPR017406">
    <property type="entry name" value="Ser/Thr_kinase_Rio3"/>
</dbReference>
<dbReference type="PROSITE" id="PS01245">
    <property type="entry name" value="RIO1"/>
    <property type="match status" value="1"/>
</dbReference>
<keyword evidence="13 22" id="KW-0418">Kinase</keyword>
<keyword evidence="12 22" id="KW-0547">Nucleotide-binding</keyword>
<evidence type="ECO:0000256" key="5">
    <source>
        <dbReference type="ARBA" id="ARBA00022490"/>
    </source>
</evidence>
<dbReference type="EMBL" id="JBEDNZ010000017">
    <property type="protein sequence ID" value="KAL0821443.1"/>
    <property type="molecule type" value="Genomic_DNA"/>
</dbReference>
<dbReference type="SUPFAM" id="SSF56112">
    <property type="entry name" value="Protein kinase-like (PK-like)"/>
    <property type="match status" value="1"/>
</dbReference>
<comment type="subcellular location">
    <subcellularLocation>
        <location evidence="2">Cytoplasm</location>
    </subcellularLocation>
</comment>
<evidence type="ECO:0000256" key="22">
    <source>
        <dbReference type="PIRNR" id="PIRNR038146"/>
    </source>
</evidence>
<feature type="domain" description="RIO kinase" evidence="23">
    <location>
        <begin position="228"/>
        <end position="472"/>
    </location>
</feature>
<keyword evidence="10 22" id="KW-0808">Transferase</keyword>
<protein>
    <recommendedName>
        <fullName evidence="21 22">Serine/threonine-protein kinase RIO3</fullName>
        <ecNumber evidence="4 22">2.7.11.1</ecNumber>
    </recommendedName>
</protein>
<keyword evidence="9" id="KW-0399">Innate immunity</keyword>
<dbReference type="GO" id="GO:0045087">
    <property type="term" value="P:innate immune response"/>
    <property type="evidence" value="ECO:0007669"/>
    <property type="project" value="UniProtKB-KW"/>
</dbReference>
<comment type="catalytic activity">
    <reaction evidence="18 22">
        <text>L-threonyl-[protein] + ATP = O-phospho-L-threonyl-[protein] + ADP + H(+)</text>
        <dbReference type="Rhea" id="RHEA:46608"/>
        <dbReference type="Rhea" id="RHEA-COMP:11060"/>
        <dbReference type="Rhea" id="RHEA-COMP:11605"/>
        <dbReference type="ChEBI" id="CHEBI:15378"/>
        <dbReference type="ChEBI" id="CHEBI:30013"/>
        <dbReference type="ChEBI" id="CHEBI:30616"/>
        <dbReference type="ChEBI" id="CHEBI:61977"/>
        <dbReference type="ChEBI" id="CHEBI:456216"/>
        <dbReference type="EC" id="2.7.11.1"/>
    </reaction>
</comment>
<dbReference type="InterPro" id="IPR018935">
    <property type="entry name" value="RIO_kinase_CS"/>
</dbReference>
<gene>
    <name evidence="24" type="ORF">ABMA28_004916</name>
</gene>
<evidence type="ECO:0000256" key="11">
    <source>
        <dbReference type="ARBA" id="ARBA00022723"/>
    </source>
</evidence>
<evidence type="ECO:0000256" key="16">
    <source>
        <dbReference type="ARBA" id="ARBA00022859"/>
    </source>
</evidence>
<evidence type="ECO:0000256" key="20">
    <source>
        <dbReference type="ARBA" id="ARBA00064322"/>
    </source>
</evidence>
<dbReference type="GO" id="GO:0004674">
    <property type="term" value="F:protein serine/threonine kinase activity"/>
    <property type="evidence" value="ECO:0007669"/>
    <property type="project" value="UniProtKB-UniRule"/>
</dbReference>
<dbReference type="GO" id="GO:0005524">
    <property type="term" value="F:ATP binding"/>
    <property type="evidence" value="ECO:0007669"/>
    <property type="project" value="UniProtKB-UniRule"/>
</dbReference>
<dbReference type="FunFam" id="3.30.200.20:FF:000200">
    <property type="entry name" value="Serine/threonine-protein kinase RIO3"/>
    <property type="match status" value="1"/>
</dbReference>
<dbReference type="PANTHER" id="PTHR45723">
    <property type="entry name" value="SERINE/THREONINE-PROTEIN KINASE RIO1"/>
    <property type="match status" value="1"/>
</dbReference>
<keyword evidence="14" id="KW-0067">ATP-binding</keyword>
<evidence type="ECO:0000259" key="23">
    <source>
        <dbReference type="SMART" id="SM00090"/>
    </source>
</evidence>
<accession>A0ABD0SNM7</accession>
<reference evidence="24 25" key="1">
    <citation type="submission" date="2024-06" db="EMBL/GenBank/DDBJ databases">
        <title>A chromosome-level genome assembly of beet webworm, Loxostege sticticalis.</title>
        <authorList>
            <person name="Zhang Y."/>
        </authorList>
    </citation>
    <scope>NUCLEOTIDE SEQUENCE [LARGE SCALE GENOMIC DNA]</scope>
    <source>
        <strain evidence="24">AQ028</strain>
        <tissue evidence="24">Male pupae</tissue>
    </source>
</reference>
<dbReference type="PIRSF" id="PIRSF038146">
    <property type="entry name" value="Ser/Thr_PK_RIO3"/>
    <property type="match status" value="1"/>
</dbReference>
<dbReference type="Gene3D" id="3.30.200.20">
    <property type="entry name" value="Phosphorylase Kinase, domain 1"/>
    <property type="match status" value="1"/>
</dbReference>
<evidence type="ECO:0000256" key="21">
    <source>
        <dbReference type="ARBA" id="ARBA00068351"/>
    </source>
</evidence>
<dbReference type="InterPro" id="IPR051272">
    <property type="entry name" value="RIO-type_Ser/Thr_kinase"/>
</dbReference>
<comment type="subunit">
    <text evidence="20">Interacts with CASP10. Interacts with IRF3; RIOK3 probably mediates the interaction of TBK1 with IRF3. Associated with 40S pre-ribosomal particles.</text>
</comment>
<dbReference type="AlphaFoldDB" id="A0ABD0SNM7"/>
<evidence type="ECO:0000256" key="14">
    <source>
        <dbReference type="ARBA" id="ARBA00022840"/>
    </source>
</evidence>
<keyword evidence="8" id="KW-0597">Phosphoprotein</keyword>
<keyword evidence="11 22" id="KW-0479">Metal-binding</keyword>
<evidence type="ECO:0000256" key="9">
    <source>
        <dbReference type="ARBA" id="ARBA00022588"/>
    </source>
</evidence>
<keyword evidence="7 22" id="KW-0723">Serine/threonine-protein kinase</keyword>
<evidence type="ECO:0000256" key="17">
    <source>
        <dbReference type="ARBA" id="ARBA00023118"/>
    </source>
</evidence>
<comment type="similarity">
    <text evidence="3 22">Belongs to the protein kinase superfamily. RIO-type Ser/Thr kinase family.</text>
</comment>
<comment type="catalytic activity">
    <reaction evidence="19 22">
        <text>L-seryl-[protein] + ATP = O-phospho-L-seryl-[protein] + ADP + H(+)</text>
        <dbReference type="Rhea" id="RHEA:17989"/>
        <dbReference type="Rhea" id="RHEA-COMP:9863"/>
        <dbReference type="Rhea" id="RHEA-COMP:11604"/>
        <dbReference type="ChEBI" id="CHEBI:15378"/>
        <dbReference type="ChEBI" id="CHEBI:29999"/>
        <dbReference type="ChEBI" id="CHEBI:30616"/>
        <dbReference type="ChEBI" id="CHEBI:83421"/>
        <dbReference type="ChEBI" id="CHEBI:456216"/>
        <dbReference type="EC" id="2.7.11.1"/>
    </reaction>
</comment>
<keyword evidence="5" id="KW-0963">Cytoplasm</keyword>
<name>A0ABD0SNM7_LOXSC</name>
<evidence type="ECO:0000256" key="15">
    <source>
        <dbReference type="ARBA" id="ARBA00022842"/>
    </source>
</evidence>
<dbReference type="InterPro" id="IPR011009">
    <property type="entry name" value="Kinase-like_dom_sf"/>
</dbReference>
<evidence type="ECO:0000256" key="13">
    <source>
        <dbReference type="ARBA" id="ARBA00022777"/>
    </source>
</evidence>
<evidence type="ECO:0000256" key="6">
    <source>
        <dbReference type="ARBA" id="ARBA00022517"/>
    </source>
</evidence>
<keyword evidence="15 22" id="KW-0460">Magnesium</keyword>
<comment type="caution">
    <text evidence="24">The sequence shown here is derived from an EMBL/GenBank/DDBJ whole genome shotgun (WGS) entry which is preliminary data.</text>
</comment>
<dbReference type="Proteomes" id="UP001549921">
    <property type="component" value="Unassembled WGS sequence"/>
</dbReference>
<keyword evidence="16" id="KW-0391">Immunity</keyword>
<proteinExistence type="inferred from homology"/>
<evidence type="ECO:0000256" key="3">
    <source>
        <dbReference type="ARBA" id="ARBA00009196"/>
    </source>
</evidence>
<evidence type="ECO:0000256" key="7">
    <source>
        <dbReference type="ARBA" id="ARBA00022527"/>
    </source>
</evidence>
<evidence type="ECO:0000313" key="24">
    <source>
        <dbReference type="EMBL" id="KAL0821443.1"/>
    </source>
</evidence>
<dbReference type="GO" id="GO:0051607">
    <property type="term" value="P:defense response to virus"/>
    <property type="evidence" value="ECO:0007669"/>
    <property type="project" value="UniProtKB-KW"/>
</dbReference>
<evidence type="ECO:0000256" key="10">
    <source>
        <dbReference type="ARBA" id="ARBA00022679"/>
    </source>
</evidence>
<evidence type="ECO:0000313" key="25">
    <source>
        <dbReference type="Proteomes" id="UP001549921"/>
    </source>
</evidence>
<sequence>MSNPWKKVSAPTDVQNLSDIMSEEYAKGLQVKEEIKFAEQIGGVFEPESPDQTDTNDISPEILKQIADSNVKEYCDSDAIIAKVLQCQFDKEYDEEIKRIEKKRNGEAKVSVSYDNYRTVPEHLVYESDSDDDLEPSEKKDWDRFETNEKEFASLPKRGFIMKDGEMVTKHDSVINGRRNACRVMAFPPEVCTGDGAGFDMKLPNSVFNHLKEHTRYHQARKHKMLDRKESQATAEMGLDEPTRLILFKLINNGFLEDINGVISTGKESVVLHANGDTSYPDLVIPKECAIKVFKTTLNEFKTRDKYIEADYRFKDRFSKQNPRKIVHMWAEKEMHNMMRLQKIGLNCPDMVILKKHILVMSFIGKDNKPAPKLREVILKPEKWQSVYNEVVDAMHKMYNVGQLIHADLSEYNILWWDNKCWFIDVSQSVQPDHPNGLEFLLRDCRNISNFFEKKGVSDVKSGEDLFKSITGFEEVDVNMLEGVHTIYNSLSTRFEIALDDNRNASYPFEYCWQKTNEGKQAKSDKSGDDSDEDEFEEMWSHSLKSKIVDTATNFANELKIDDDKAPKVVDDKPVKVVEEQPVTIIDDKVNFGRELCVNIPIDNCSSSSIDKKS</sequence>
<dbReference type="GO" id="GO:0046872">
    <property type="term" value="F:metal ion binding"/>
    <property type="evidence" value="ECO:0007669"/>
    <property type="project" value="UniProtKB-UniRule"/>
</dbReference>
<dbReference type="Gene3D" id="1.10.510.10">
    <property type="entry name" value="Transferase(Phosphotransferase) domain 1"/>
    <property type="match status" value="1"/>
</dbReference>
<dbReference type="GO" id="GO:0042254">
    <property type="term" value="P:ribosome biogenesis"/>
    <property type="evidence" value="ECO:0007669"/>
    <property type="project" value="UniProtKB-KW"/>
</dbReference>
<keyword evidence="17" id="KW-0051">Antiviral defense</keyword>
<dbReference type="Pfam" id="PF01163">
    <property type="entry name" value="RIO1"/>
    <property type="match status" value="1"/>
</dbReference>
<evidence type="ECO:0000256" key="8">
    <source>
        <dbReference type="ARBA" id="ARBA00022553"/>
    </source>
</evidence>
<comment type="cofactor">
    <cofactor evidence="1 22">
        <name>Mg(2+)</name>
        <dbReference type="ChEBI" id="CHEBI:18420"/>
    </cofactor>
</comment>
<dbReference type="GO" id="GO:0005737">
    <property type="term" value="C:cytoplasm"/>
    <property type="evidence" value="ECO:0007669"/>
    <property type="project" value="UniProtKB-SubCell"/>
</dbReference>